<evidence type="ECO:0000313" key="1">
    <source>
        <dbReference type="EMBL" id="KKK71143.1"/>
    </source>
</evidence>
<proteinExistence type="predicted"/>
<sequence>MSKRLLPGMEYPKVNTDGGVQLTSDITLQDYMKWFGDRTLLSGGAITDNGDGTAAIASLVAWTKATDSDAAIGIKYSWAGGNTPSLTDLTTNHIYIDYNDGTPQLVVGTAVLTYGLKLDHVHLGVIYRNGSTLHIRKADNIGIGRMGRADIHHIEETPGQRVAGLVTTDGGSLALSITTGVLYEGLTRHTSTIDGSTWSTWYYDGDLGTPAWVEVTGQSTISNSQYNDVATGLANLTANRYAVHWVYSDIDGDNMFLVYGQGDYKINEAEEAGVPSTLPDIAVNYGVLIAKIIVQQGQTSMTITYPWSTVFTSNFATDHGSQGGLGDDDHPQYIKDSEFTAADEVIVGTGAGTFGQVTLGASQFLAKKAAGAATN</sequence>
<name>A0A0F8XQ97_9ZZZZ</name>
<protein>
    <submittedName>
        <fullName evidence="1">Uncharacterized protein</fullName>
    </submittedName>
</protein>
<feature type="non-terminal residue" evidence="1">
    <location>
        <position position="375"/>
    </location>
</feature>
<accession>A0A0F8XQ97</accession>
<reference evidence="1" key="1">
    <citation type="journal article" date="2015" name="Nature">
        <title>Complex archaea that bridge the gap between prokaryotes and eukaryotes.</title>
        <authorList>
            <person name="Spang A."/>
            <person name="Saw J.H."/>
            <person name="Jorgensen S.L."/>
            <person name="Zaremba-Niedzwiedzka K."/>
            <person name="Martijn J."/>
            <person name="Lind A.E."/>
            <person name="van Eijk R."/>
            <person name="Schleper C."/>
            <person name="Guy L."/>
            <person name="Ettema T.J."/>
        </authorList>
    </citation>
    <scope>NUCLEOTIDE SEQUENCE</scope>
</reference>
<dbReference type="AlphaFoldDB" id="A0A0F8XQ97"/>
<comment type="caution">
    <text evidence="1">The sequence shown here is derived from an EMBL/GenBank/DDBJ whole genome shotgun (WGS) entry which is preliminary data.</text>
</comment>
<dbReference type="EMBL" id="LAZR01057868">
    <property type="protein sequence ID" value="KKK71143.1"/>
    <property type="molecule type" value="Genomic_DNA"/>
</dbReference>
<gene>
    <name evidence="1" type="ORF">LCGC14_2916910</name>
</gene>
<organism evidence="1">
    <name type="scientific">marine sediment metagenome</name>
    <dbReference type="NCBI Taxonomy" id="412755"/>
    <lineage>
        <taxon>unclassified sequences</taxon>
        <taxon>metagenomes</taxon>
        <taxon>ecological metagenomes</taxon>
    </lineage>
</organism>